<name>A0ABZ3CYB8_9GAMM</name>
<protein>
    <submittedName>
        <fullName evidence="1">Uncharacterized protein</fullName>
    </submittedName>
</protein>
<evidence type="ECO:0000313" key="2">
    <source>
        <dbReference type="Proteomes" id="UP001453229"/>
    </source>
</evidence>
<dbReference type="RefSeq" id="WP_342596345.1">
    <property type="nucleotide sequence ID" value="NZ_CP151919.1"/>
</dbReference>
<accession>A0ABZ3CYB8</accession>
<gene>
    <name evidence="1" type="ORF">AAGT95_09615</name>
</gene>
<dbReference type="EMBL" id="CP151919">
    <property type="protein sequence ID" value="XAD56230.1"/>
    <property type="molecule type" value="Genomic_DNA"/>
</dbReference>
<proteinExistence type="predicted"/>
<evidence type="ECO:0000313" key="1">
    <source>
        <dbReference type="EMBL" id="XAD56230.1"/>
    </source>
</evidence>
<dbReference type="Proteomes" id="UP001453229">
    <property type="component" value="Chromosome"/>
</dbReference>
<sequence length="206" mass="23062">MAKRNQPTLAGDVPSRQQIWESIRTLHANKLTITMARLDLLLPKVPASRITDYLRGLTAAGYLERNDPHKKPGKVVEYRLARDIGFEAPRVRRDGSEPPAPGREQLWRTMKIIGEFTAADLASAATTPDRTIAEATAHEYCKFLARADYLAITREPGPALPTRYRLAAGRWTGPMAPQIRRTKELYDPNTKSVVYSRVTRVDGGEP</sequence>
<reference evidence="1 2" key="1">
    <citation type="submission" date="2024-04" db="EMBL/GenBank/DDBJ databases">
        <title>Salinicola lusitanus LLJ914,a marine bacterium isolated from the Okinawa Trough.</title>
        <authorList>
            <person name="Li J."/>
        </authorList>
    </citation>
    <scope>NUCLEOTIDE SEQUENCE [LARGE SCALE GENOMIC DNA]</scope>
    <source>
        <strain evidence="1 2">LLJ914</strain>
    </source>
</reference>
<keyword evidence="2" id="KW-1185">Reference proteome</keyword>
<organism evidence="1 2">
    <name type="scientific">Salinicola lusitanus</name>
    <dbReference type="NCBI Taxonomy" id="1949085"/>
    <lineage>
        <taxon>Bacteria</taxon>
        <taxon>Pseudomonadati</taxon>
        <taxon>Pseudomonadota</taxon>
        <taxon>Gammaproteobacteria</taxon>
        <taxon>Oceanospirillales</taxon>
        <taxon>Halomonadaceae</taxon>
        <taxon>Salinicola</taxon>
    </lineage>
</organism>